<keyword evidence="3" id="KW-1185">Reference proteome</keyword>
<keyword evidence="1" id="KW-0732">Signal</keyword>
<evidence type="ECO:0000313" key="2">
    <source>
        <dbReference type="EMBL" id="GAX18244.1"/>
    </source>
</evidence>
<evidence type="ECO:0000313" key="3">
    <source>
        <dbReference type="Proteomes" id="UP000198406"/>
    </source>
</evidence>
<evidence type="ECO:0000256" key="1">
    <source>
        <dbReference type="SAM" id="SignalP"/>
    </source>
</evidence>
<name>A0A1Z5JW40_FISSO</name>
<dbReference type="Proteomes" id="UP000198406">
    <property type="component" value="Unassembled WGS sequence"/>
</dbReference>
<sequence>MMKTPTASPAAKLATVLAVLALCGMIGSSLNSSASTERDEREGIFIPFFNFFRRSNLLTKRIDSGTNATFYISRNEWQLFEIFQEPETMCSCTATCLDPASRIDFYMTYNPRVRFNDDWDGWDCEETLPSNTQTCEAPPPVAGDICWVAVRGDKINRPHQACQISCTIDDENR</sequence>
<proteinExistence type="predicted"/>
<feature type="chain" id="PRO_5012712614" evidence="1">
    <location>
        <begin position="30"/>
        <end position="173"/>
    </location>
</feature>
<comment type="caution">
    <text evidence="2">The sequence shown here is derived from an EMBL/GenBank/DDBJ whole genome shotgun (WGS) entry which is preliminary data.</text>
</comment>
<gene>
    <name evidence="2" type="ORF">FisN_31Hh003</name>
</gene>
<protein>
    <submittedName>
        <fullName evidence="2">Uncharacterized protein</fullName>
    </submittedName>
</protein>
<accession>A0A1Z5JW40</accession>
<reference evidence="2 3" key="1">
    <citation type="journal article" date="2015" name="Plant Cell">
        <title>Oil accumulation by the oleaginous diatom Fistulifera solaris as revealed by the genome and transcriptome.</title>
        <authorList>
            <person name="Tanaka T."/>
            <person name="Maeda Y."/>
            <person name="Veluchamy A."/>
            <person name="Tanaka M."/>
            <person name="Abida H."/>
            <person name="Marechal E."/>
            <person name="Bowler C."/>
            <person name="Muto M."/>
            <person name="Sunaga Y."/>
            <person name="Tanaka M."/>
            <person name="Yoshino T."/>
            <person name="Taniguchi T."/>
            <person name="Fukuda Y."/>
            <person name="Nemoto M."/>
            <person name="Matsumoto M."/>
            <person name="Wong P.S."/>
            <person name="Aburatani S."/>
            <person name="Fujibuchi W."/>
        </authorList>
    </citation>
    <scope>NUCLEOTIDE SEQUENCE [LARGE SCALE GENOMIC DNA]</scope>
    <source>
        <strain evidence="2 3">JPCC DA0580</strain>
    </source>
</reference>
<dbReference type="AlphaFoldDB" id="A0A1Z5JW40"/>
<organism evidence="2 3">
    <name type="scientific">Fistulifera solaris</name>
    <name type="common">Oleaginous diatom</name>
    <dbReference type="NCBI Taxonomy" id="1519565"/>
    <lineage>
        <taxon>Eukaryota</taxon>
        <taxon>Sar</taxon>
        <taxon>Stramenopiles</taxon>
        <taxon>Ochrophyta</taxon>
        <taxon>Bacillariophyta</taxon>
        <taxon>Bacillariophyceae</taxon>
        <taxon>Bacillariophycidae</taxon>
        <taxon>Naviculales</taxon>
        <taxon>Naviculaceae</taxon>
        <taxon>Fistulifera</taxon>
    </lineage>
</organism>
<feature type="signal peptide" evidence="1">
    <location>
        <begin position="1"/>
        <end position="29"/>
    </location>
</feature>
<dbReference type="EMBL" id="BDSP01000125">
    <property type="protein sequence ID" value="GAX18244.1"/>
    <property type="molecule type" value="Genomic_DNA"/>
</dbReference>
<dbReference type="InParanoid" id="A0A1Z5JW40"/>